<dbReference type="Proteomes" id="UP001469553">
    <property type="component" value="Unassembled WGS sequence"/>
</dbReference>
<accession>A0ABV0YIH9</accession>
<sequence>MKHHSDSDWGGHSYQSLPSRCHCRFPRGHCSAPAEQRSLWEGHYAAPWDAKKARYSGLPLGPQAEMTVRDLSQTRRRRDVTAELGGATSKPTPARCLSLRATPE</sequence>
<evidence type="ECO:0000256" key="1">
    <source>
        <dbReference type="SAM" id="MobiDB-lite"/>
    </source>
</evidence>
<feature type="region of interest" description="Disordered" evidence="1">
    <location>
        <begin position="82"/>
        <end position="104"/>
    </location>
</feature>
<evidence type="ECO:0000313" key="2">
    <source>
        <dbReference type="EMBL" id="MEQ2293311.1"/>
    </source>
</evidence>
<name>A0ABV0YIH9_9TELE</name>
<gene>
    <name evidence="2" type="ORF">AMECASPLE_032051</name>
</gene>
<protein>
    <submittedName>
        <fullName evidence="2">Uncharacterized protein</fullName>
    </submittedName>
</protein>
<keyword evidence="3" id="KW-1185">Reference proteome</keyword>
<reference evidence="2 3" key="1">
    <citation type="submission" date="2021-06" db="EMBL/GenBank/DDBJ databases">
        <authorList>
            <person name="Palmer J.M."/>
        </authorList>
    </citation>
    <scope>NUCLEOTIDE SEQUENCE [LARGE SCALE GENOMIC DNA]</scope>
    <source>
        <strain evidence="2 3">AS_MEX2019</strain>
        <tissue evidence="2">Muscle</tissue>
    </source>
</reference>
<organism evidence="2 3">
    <name type="scientific">Ameca splendens</name>
    <dbReference type="NCBI Taxonomy" id="208324"/>
    <lineage>
        <taxon>Eukaryota</taxon>
        <taxon>Metazoa</taxon>
        <taxon>Chordata</taxon>
        <taxon>Craniata</taxon>
        <taxon>Vertebrata</taxon>
        <taxon>Euteleostomi</taxon>
        <taxon>Actinopterygii</taxon>
        <taxon>Neopterygii</taxon>
        <taxon>Teleostei</taxon>
        <taxon>Neoteleostei</taxon>
        <taxon>Acanthomorphata</taxon>
        <taxon>Ovalentaria</taxon>
        <taxon>Atherinomorphae</taxon>
        <taxon>Cyprinodontiformes</taxon>
        <taxon>Goodeidae</taxon>
        <taxon>Ameca</taxon>
    </lineage>
</organism>
<comment type="caution">
    <text evidence="2">The sequence shown here is derived from an EMBL/GenBank/DDBJ whole genome shotgun (WGS) entry which is preliminary data.</text>
</comment>
<evidence type="ECO:0000313" key="3">
    <source>
        <dbReference type="Proteomes" id="UP001469553"/>
    </source>
</evidence>
<proteinExistence type="predicted"/>
<dbReference type="EMBL" id="JAHRIP010032304">
    <property type="protein sequence ID" value="MEQ2293311.1"/>
    <property type="molecule type" value="Genomic_DNA"/>
</dbReference>